<protein>
    <submittedName>
        <fullName evidence="3">Tripartite tricarboxylate transporter TctB family protein</fullName>
    </submittedName>
</protein>
<accession>A0A0M6ZFY1</accession>
<feature type="transmembrane region" description="Helical" evidence="1">
    <location>
        <begin position="123"/>
        <end position="141"/>
    </location>
</feature>
<dbReference type="Proteomes" id="UP000049983">
    <property type="component" value="Unassembled WGS sequence"/>
</dbReference>
<dbReference type="STRING" id="311410.LA5095_04676"/>
<sequence>MTSRTLTLMVTVFFAIIVAIVFQQIHTSMQEQGIASGGPYDNAAAYPRAVALAIALLVIVQILIEFGTGQRERIVVDPHGFKRAVGLLAVFAIYLGCLGWLGYHLTTTPMVFAIMIICGARQFGKMLLAALIMSFGFAFIFEKFLNVVLPGGVLSLNIPW</sequence>
<evidence type="ECO:0000313" key="4">
    <source>
        <dbReference type="Proteomes" id="UP000049983"/>
    </source>
</evidence>
<name>A0A0M6ZFY1_9HYPH</name>
<feature type="transmembrane region" description="Helical" evidence="1">
    <location>
        <begin position="45"/>
        <end position="64"/>
    </location>
</feature>
<dbReference type="RefSeq" id="WP_082475910.1">
    <property type="nucleotide sequence ID" value="NZ_CXWA01000007.1"/>
</dbReference>
<dbReference type="GeneID" id="97669071"/>
<reference evidence="4" key="1">
    <citation type="submission" date="2015-07" db="EMBL/GenBank/DDBJ databases">
        <authorList>
            <person name="Rodrigo-Torres Lidia"/>
            <person name="Arahal R.David."/>
        </authorList>
    </citation>
    <scope>NUCLEOTIDE SEQUENCE [LARGE SCALE GENOMIC DNA]</scope>
    <source>
        <strain evidence="4">CECT 5096</strain>
    </source>
</reference>
<dbReference type="AlphaFoldDB" id="A0A0M6ZFY1"/>
<feature type="domain" description="DUF1468" evidence="2">
    <location>
        <begin position="12"/>
        <end position="150"/>
    </location>
</feature>
<dbReference type="EMBL" id="CXWC01000003">
    <property type="protein sequence ID" value="CTQ68042.1"/>
    <property type="molecule type" value="Genomic_DNA"/>
</dbReference>
<keyword evidence="1" id="KW-1133">Transmembrane helix</keyword>
<evidence type="ECO:0000259" key="2">
    <source>
        <dbReference type="Pfam" id="PF07331"/>
    </source>
</evidence>
<keyword evidence="1" id="KW-0812">Transmembrane</keyword>
<dbReference type="InterPro" id="IPR009936">
    <property type="entry name" value="DUF1468"/>
</dbReference>
<keyword evidence="4" id="KW-1185">Reference proteome</keyword>
<feature type="transmembrane region" description="Helical" evidence="1">
    <location>
        <begin position="84"/>
        <end position="103"/>
    </location>
</feature>
<gene>
    <name evidence="3" type="ORF">LA5096_01655</name>
</gene>
<dbReference type="Pfam" id="PF07331">
    <property type="entry name" value="TctB"/>
    <property type="match status" value="1"/>
</dbReference>
<feature type="transmembrane region" description="Helical" evidence="1">
    <location>
        <begin position="7"/>
        <end position="25"/>
    </location>
</feature>
<keyword evidence="1" id="KW-0472">Membrane</keyword>
<evidence type="ECO:0000256" key="1">
    <source>
        <dbReference type="SAM" id="Phobius"/>
    </source>
</evidence>
<proteinExistence type="predicted"/>
<organism evidence="3 4">
    <name type="scientific">Roseibium album</name>
    <dbReference type="NCBI Taxonomy" id="311410"/>
    <lineage>
        <taxon>Bacteria</taxon>
        <taxon>Pseudomonadati</taxon>
        <taxon>Pseudomonadota</taxon>
        <taxon>Alphaproteobacteria</taxon>
        <taxon>Hyphomicrobiales</taxon>
        <taxon>Stappiaceae</taxon>
        <taxon>Roseibium</taxon>
    </lineage>
</organism>
<evidence type="ECO:0000313" key="3">
    <source>
        <dbReference type="EMBL" id="CTQ68042.1"/>
    </source>
</evidence>
<dbReference type="OrthoDB" id="7859440at2"/>